<dbReference type="Pfam" id="PF07811">
    <property type="entry name" value="TadE"/>
    <property type="match status" value="1"/>
</dbReference>
<feature type="transmembrane region" description="Helical" evidence="1">
    <location>
        <begin position="46"/>
        <end position="69"/>
    </location>
</feature>
<organism evidence="3 4">
    <name type="scientific">Rugamonas aquatica</name>
    <dbReference type="NCBI Taxonomy" id="2743357"/>
    <lineage>
        <taxon>Bacteria</taxon>
        <taxon>Pseudomonadati</taxon>
        <taxon>Pseudomonadota</taxon>
        <taxon>Betaproteobacteria</taxon>
        <taxon>Burkholderiales</taxon>
        <taxon>Oxalobacteraceae</taxon>
        <taxon>Telluria group</taxon>
        <taxon>Rugamonas</taxon>
    </lineage>
</organism>
<dbReference type="EMBL" id="WHUG01000001">
    <property type="protein sequence ID" value="MQA37283.1"/>
    <property type="molecule type" value="Genomic_DNA"/>
</dbReference>
<reference evidence="3 4" key="1">
    <citation type="submission" date="2019-10" db="EMBL/GenBank/DDBJ databases">
        <title>Two novel species isolated from a subtropical stream in China.</title>
        <authorList>
            <person name="Lu H."/>
        </authorList>
    </citation>
    <scope>NUCLEOTIDE SEQUENCE [LARGE SCALE GENOMIC DNA]</scope>
    <source>
        <strain evidence="3 4">FT29W</strain>
    </source>
</reference>
<sequence>MSDALKSCRESISMAAAADRMSLECNRRYPMRMPNRPPPRRRRSSGIAAVELALVMPTFFVLIACTLLFGQVLLNYQTACKASHDAVRYLSSVSPTDMQNPARVADHTTLARAIVTEEMGSLMSSGLYAPVVTILCGGAACTGFSTPNSMSVIVQMYVANNVLPGIILNLFGFPGVAVTATSTLPYVGR</sequence>
<keyword evidence="1" id="KW-1133">Transmembrane helix</keyword>
<feature type="domain" description="TadE-like" evidence="2">
    <location>
        <begin position="46"/>
        <end position="88"/>
    </location>
</feature>
<name>A0A6A7MX07_9BURK</name>
<dbReference type="AlphaFoldDB" id="A0A6A7MX07"/>
<feature type="transmembrane region" description="Helical" evidence="1">
    <location>
        <begin position="127"/>
        <end position="145"/>
    </location>
</feature>
<evidence type="ECO:0000313" key="4">
    <source>
        <dbReference type="Proteomes" id="UP000440498"/>
    </source>
</evidence>
<protein>
    <recommendedName>
        <fullName evidence="2">TadE-like domain-containing protein</fullName>
    </recommendedName>
</protein>
<accession>A0A6A7MX07</accession>
<evidence type="ECO:0000256" key="1">
    <source>
        <dbReference type="SAM" id="Phobius"/>
    </source>
</evidence>
<evidence type="ECO:0000313" key="3">
    <source>
        <dbReference type="EMBL" id="MQA37283.1"/>
    </source>
</evidence>
<keyword evidence="1" id="KW-0812">Transmembrane</keyword>
<dbReference type="InterPro" id="IPR012495">
    <property type="entry name" value="TadE-like_dom"/>
</dbReference>
<feature type="transmembrane region" description="Helical" evidence="1">
    <location>
        <begin position="166"/>
        <end position="187"/>
    </location>
</feature>
<proteinExistence type="predicted"/>
<keyword evidence="1" id="KW-0472">Membrane</keyword>
<gene>
    <name evidence="3" type="ORF">GEV02_03905</name>
</gene>
<dbReference type="Proteomes" id="UP000440498">
    <property type="component" value="Unassembled WGS sequence"/>
</dbReference>
<evidence type="ECO:0000259" key="2">
    <source>
        <dbReference type="Pfam" id="PF07811"/>
    </source>
</evidence>
<comment type="caution">
    <text evidence="3">The sequence shown here is derived from an EMBL/GenBank/DDBJ whole genome shotgun (WGS) entry which is preliminary data.</text>
</comment>
<keyword evidence="4" id="KW-1185">Reference proteome</keyword>